<comment type="similarity">
    <text evidence="2">Belongs to the importin beta family. Importin beta-1 subfamily.</text>
</comment>
<dbReference type="RefSeq" id="XP_031855092.1">
    <property type="nucleotide sequence ID" value="XM_031999201.1"/>
</dbReference>
<name>A0A5E8BU20_9ASCO</name>
<dbReference type="OrthoDB" id="10263328at2759"/>
<dbReference type="InterPro" id="IPR011989">
    <property type="entry name" value="ARM-like"/>
</dbReference>
<evidence type="ECO:0000256" key="5">
    <source>
        <dbReference type="ARBA" id="ARBA00022737"/>
    </source>
</evidence>
<dbReference type="FunFam" id="1.25.10.10:FF:000027">
    <property type="entry name" value="Importin subunit beta-1"/>
    <property type="match status" value="1"/>
</dbReference>
<evidence type="ECO:0000256" key="8">
    <source>
        <dbReference type="ARBA" id="ARBA00083566"/>
    </source>
</evidence>
<dbReference type="InterPro" id="IPR016024">
    <property type="entry name" value="ARM-type_fold"/>
</dbReference>
<evidence type="ECO:0000313" key="11">
    <source>
        <dbReference type="Proteomes" id="UP000398389"/>
    </source>
</evidence>
<dbReference type="Proteomes" id="UP000398389">
    <property type="component" value="Unassembled WGS sequence"/>
</dbReference>
<dbReference type="PANTHER" id="PTHR10527">
    <property type="entry name" value="IMPORTIN BETA"/>
    <property type="match status" value="1"/>
</dbReference>
<gene>
    <name evidence="10" type="ORF">SAPINGB_P004486</name>
</gene>
<protein>
    <recommendedName>
        <fullName evidence="7">Importin-95</fullName>
    </recommendedName>
    <alternativeName>
        <fullName evidence="8">Karyopherin-95</fullName>
    </alternativeName>
</protein>
<dbReference type="EMBL" id="CABVLU010000003">
    <property type="protein sequence ID" value="VVT55218.1"/>
    <property type="molecule type" value="Genomic_DNA"/>
</dbReference>
<keyword evidence="6" id="KW-0653">Protein transport</keyword>
<dbReference type="GO" id="GO:0006606">
    <property type="term" value="P:protein import into nucleus"/>
    <property type="evidence" value="ECO:0007669"/>
    <property type="project" value="InterPro"/>
</dbReference>
<keyword evidence="11" id="KW-1185">Reference proteome</keyword>
<reference evidence="10 11" key="1">
    <citation type="submission" date="2019-09" db="EMBL/GenBank/DDBJ databases">
        <authorList>
            <person name="Brejova B."/>
        </authorList>
    </citation>
    <scope>NUCLEOTIDE SEQUENCE [LARGE SCALE GENOMIC DNA]</scope>
</reference>
<keyword evidence="4" id="KW-0963">Cytoplasm</keyword>
<dbReference type="GO" id="GO:0005634">
    <property type="term" value="C:nucleus"/>
    <property type="evidence" value="ECO:0007669"/>
    <property type="project" value="UniProtKB-ARBA"/>
</dbReference>
<dbReference type="InterPro" id="IPR001494">
    <property type="entry name" value="Importin-beta_N"/>
</dbReference>
<dbReference type="GO" id="GO:0005737">
    <property type="term" value="C:cytoplasm"/>
    <property type="evidence" value="ECO:0007669"/>
    <property type="project" value="UniProtKB-SubCell"/>
</dbReference>
<dbReference type="Gene3D" id="1.25.10.10">
    <property type="entry name" value="Leucine-rich Repeat Variant"/>
    <property type="match status" value="1"/>
</dbReference>
<comment type="subcellular location">
    <subcellularLocation>
        <location evidence="1">Cytoplasm</location>
    </subcellularLocation>
</comment>
<organism evidence="10 11">
    <name type="scientific">Magnusiomyces paraingens</name>
    <dbReference type="NCBI Taxonomy" id="2606893"/>
    <lineage>
        <taxon>Eukaryota</taxon>
        <taxon>Fungi</taxon>
        <taxon>Dikarya</taxon>
        <taxon>Ascomycota</taxon>
        <taxon>Saccharomycotina</taxon>
        <taxon>Dipodascomycetes</taxon>
        <taxon>Dipodascales</taxon>
        <taxon>Dipodascaceae</taxon>
        <taxon>Magnusiomyces</taxon>
    </lineage>
</organism>
<sequence length="864" mass="94494">MDLASILENAILSSDQAVRAQAEAELEKAASEHFVQYLAMLTEVLGNPQRRTEVRMLAGLGLKNQLTSKDLRTKHMQIERWNQLPLDAKTQIKSVALEALSSSDERVGRSAAQLIAAIADIELPLNAWPDLMQVLIANTAPQNPSEVKKSALLAIGYICETADSSNPGVVAQASPILTAIVQGAQSSETDPSVRLTAINALVNSLEFIRGNFGVDSERNYIMQVVCEATQSEDNEVQVAAFGAMARIMSLYYQYMSFYMEKALFSLTVSGMRSENDRVACMAVEFWSTVCEEELEILMTSEDEHAAKQNYQFAQSALPEVLPTLLSLLTRQDELADEDDWNVSMAAGACLQLYAQTTQNAVVPTTLNFVEVNLADEDWKKREAAVMAFGSILDGPDYEELKALIGQALNPIVSLINDQSLHVRDTVAWCLGRMADLVIDGISIESHLPSIIHAIVVGLNDDQKVAANCCWTIMNLTEQLNHDGPQEDTAPMSQYYNPLVTALLSLATKQDNDASARASAYEALSTLVIFSANDVLDTVRELATQVMQRLEGTLGIQQQVVGIEDRASLEELQINLLSLLTNIVRRIGEEIPAAADRLMELFFNMLTHKLPNTLIEEDIFIAIGAVAGVIGPEFEKYMETFLPFLVAALQDPDAPAVRTAIGLVADISHALGPAVAKYSENMMTILGSMLQAASTPRDIKPMILSCFGDIASSMGSSFSVYLDVVMAVIREASQLQTTVESPPDFLEYVSSLREAIVDAYVGIVTGLHDEPGQLYPHLGSIMEFLQLLNADVRVVKTESTVRSVVGLLGDIATMYPAGSLVEIYSTPWVTETIKKARTDRTYGNNTRDTAKWAREQQKLHIAGAP</sequence>
<feature type="domain" description="Importin N-terminal" evidence="9">
    <location>
        <begin position="22"/>
        <end position="102"/>
    </location>
</feature>
<evidence type="ECO:0000256" key="2">
    <source>
        <dbReference type="ARBA" id="ARBA00010907"/>
    </source>
</evidence>
<accession>A0A5E8BU20</accession>
<evidence type="ECO:0000313" key="10">
    <source>
        <dbReference type="EMBL" id="VVT55218.1"/>
    </source>
</evidence>
<dbReference type="InterPro" id="IPR040122">
    <property type="entry name" value="Importin_beta"/>
</dbReference>
<proteinExistence type="inferred from homology"/>
<evidence type="ECO:0000256" key="7">
    <source>
        <dbReference type="ARBA" id="ARBA00079884"/>
    </source>
</evidence>
<keyword evidence="5" id="KW-0677">Repeat</keyword>
<keyword evidence="3" id="KW-0813">Transport</keyword>
<evidence type="ECO:0000259" key="9">
    <source>
        <dbReference type="PROSITE" id="PS50166"/>
    </source>
</evidence>
<evidence type="ECO:0000256" key="3">
    <source>
        <dbReference type="ARBA" id="ARBA00022448"/>
    </source>
</evidence>
<dbReference type="AlphaFoldDB" id="A0A5E8BU20"/>
<dbReference type="GO" id="GO:0031267">
    <property type="term" value="F:small GTPase binding"/>
    <property type="evidence" value="ECO:0007669"/>
    <property type="project" value="InterPro"/>
</dbReference>
<dbReference type="Pfam" id="PF13513">
    <property type="entry name" value="HEAT_EZ"/>
    <property type="match status" value="1"/>
</dbReference>
<dbReference type="Pfam" id="PF25574">
    <property type="entry name" value="TPR_IMB1"/>
    <property type="match status" value="1"/>
</dbReference>
<dbReference type="Pfam" id="PF03810">
    <property type="entry name" value="IBN_N"/>
    <property type="match status" value="1"/>
</dbReference>
<dbReference type="SMART" id="SM00913">
    <property type="entry name" value="IBN_N"/>
    <property type="match status" value="1"/>
</dbReference>
<dbReference type="InterPro" id="IPR058584">
    <property type="entry name" value="IMB1_TNPO1-like_TPR"/>
</dbReference>
<evidence type="ECO:0000256" key="1">
    <source>
        <dbReference type="ARBA" id="ARBA00004496"/>
    </source>
</evidence>
<dbReference type="GeneID" id="43583301"/>
<evidence type="ECO:0000256" key="4">
    <source>
        <dbReference type="ARBA" id="ARBA00022490"/>
    </source>
</evidence>
<dbReference type="PROSITE" id="PS50166">
    <property type="entry name" value="IMPORTIN_B_NT"/>
    <property type="match status" value="1"/>
</dbReference>
<evidence type="ECO:0000256" key="6">
    <source>
        <dbReference type="ARBA" id="ARBA00022927"/>
    </source>
</evidence>
<dbReference type="SUPFAM" id="SSF48371">
    <property type="entry name" value="ARM repeat"/>
    <property type="match status" value="1"/>
</dbReference>